<dbReference type="OrthoDB" id="269226at2"/>
<sequence>MRGRKPRSLRIVPHDAPILQEIARSRSLPWYQVQRARIVLGVAAGEPIQLLAVQTQHDPSTIWRVCRRYEGSGLSGLLAPPQRTGGSPGFPPLQRAQIVRLACLEPIAKGLHITHWTSKDLARQAVEDGIIPSISDRTVRVILNEVDLQPHRTRYWRTARVDPEFKRRAEKVLWCYANADRLARRGYWVVCADEKPNCQVLERPPIRRSIPGSIEQQEFEYTRHGTVNILAFLIVHSGRMEASCIETKNAKTYVDELAGFRRRHRHLRGVYLIHDGDPSHTAAATEVYLDDCHGWWKRRFTPVHASWLDQAEILLNAFSYHYLKRTSWRSREEFIEHVEHAWPEYNRLYAHPFEWTWTNHKMRQWYANHVT</sequence>
<name>L0DD90_SINAD</name>
<dbReference type="GO" id="GO:0003676">
    <property type="term" value="F:nucleic acid binding"/>
    <property type="evidence" value="ECO:0007669"/>
    <property type="project" value="InterPro"/>
</dbReference>
<protein>
    <recommendedName>
        <fullName evidence="1">Tc1-like transposase DDE domain-containing protein</fullName>
    </recommendedName>
</protein>
<dbReference type="eggNOG" id="COG3335">
    <property type="taxonomic scope" value="Bacteria"/>
</dbReference>
<keyword evidence="3" id="KW-1185">Reference proteome</keyword>
<dbReference type="InterPro" id="IPR009057">
    <property type="entry name" value="Homeodomain-like_sf"/>
</dbReference>
<dbReference type="eggNOG" id="COG3415">
    <property type="taxonomic scope" value="Bacteria"/>
</dbReference>
<dbReference type="Gene3D" id="3.30.420.10">
    <property type="entry name" value="Ribonuclease H-like superfamily/Ribonuclease H"/>
    <property type="match status" value="1"/>
</dbReference>
<dbReference type="HOGENOM" id="CLU_041125_0_1_0"/>
<feature type="domain" description="Tc1-like transposase DDE" evidence="1">
    <location>
        <begin position="189"/>
        <end position="334"/>
    </location>
</feature>
<dbReference type="NCBIfam" id="NF033545">
    <property type="entry name" value="transpos_IS630"/>
    <property type="match status" value="1"/>
</dbReference>
<dbReference type="Proteomes" id="UP000010798">
    <property type="component" value="Chromosome"/>
</dbReference>
<dbReference type="EMBL" id="CP003364">
    <property type="protein sequence ID" value="AGA27329.1"/>
    <property type="molecule type" value="Genomic_DNA"/>
</dbReference>
<dbReference type="Pfam" id="PF13358">
    <property type="entry name" value="DDE_3"/>
    <property type="match status" value="1"/>
</dbReference>
<evidence type="ECO:0000313" key="3">
    <source>
        <dbReference type="Proteomes" id="UP000010798"/>
    </source>
</evidence>
<organism evidence="2 3">
    <name type="scientific">Singulisphaera acidiphila (strain ATCC BAA-1392 / DSM 18658 / VKM B-2454 / MOB10)</name>
    <dbReference type="NCBI Taxonomy" id="886293"/>
    <lineage>
        <taxon>Bacteria</taxon>
        <taxon>Pseudomonadati</taxon>
        <taxon>Planctomycetota</taxon>
        <taxon>Planctomycetia</taxon>
        <taxon>Isosphaerales</taxon>
        <taxon>Isosphaeraceae</taxon>
        <taxon>Singulisphaera</taxon>
    </lineage>
</organism>
<dbReference type="RefSeq" id="WP_015246478.1">
    <property type="nucleotide sequence ID" value="NC_019892.1"/>
</dbReference>
<dbReference type="AlphaFoldDB" id="L0DD90"/>
<dbReference type="Pfam" id="PF13565">
    <property type="entry name" value="HTH_32"/>
    <property type="match status" value="1"/>
</dbReference>
<proteinExistence type="predicted"/>
<dbReference type="InterPro" id="IPR036397">
    <property type="entry name" value="RNaseH_sf"/>
</dbReference>
<gene>
    <name evidence="2" type="ordered locus">Sinac_3048</name>
</gene>
<evidence type="ECO:0000259" key="1">
    <source>
        <dbReference type="Pfam" id="PF13358"/>
    </source>
</evidence>
<evidence type="ECO:0000313" key="2">
    <source>
        <dbReference type="EMBL" id="AGA27329.1"/>
    </source>
</evidence>
<reference evidence="2 3" key="1">
    <citation type="submission" date="2012-02" db="EMBL/GenBank/DDBJ databases">
        <title>Complete sequence of chromosome of Singulisphaera acidiphila DSM 18658.</title>
        <authorList>
            <consortium name="US DOE Joint Genome Institute (JGI-PGF)"/>
            <person name="Lucas S."/>
            <person name="Copeland A."/>
            <person name="Lapidus A."/>
            <person name="Glavina del Rio T."/>
            <person name="Dalin E."/>
            <person name="Tice H."/>
            <person name="Bruce D."/>
            <person name="Goodwin L."/>
            <person name="Pitluck S."/>
            <person name="Peters L."/>
            <person name="Ovchinnikova G."/>
            <person name="Chertkov O."/>
            <person name="Kyrpides N."/>
            <person name="Mavromatis K."/>
            <person name="Ivanova N."/>
            <person name="Brettin T."/>
            <person name="Detter J.C."/>
            <person name="Han C."/>
            <person name="Larimer F."/>
            <person name="Land M."/>
            <person name="Hauser L."/>
            <person name="Markowitz V."/>
            <person name="Cheng J.-F."/>
            <person name="Hugenholtz P."/>
            <person name="Woyke T."/>
            <person name="Wu D."/>
            <person name="Tindall B."/>
            <person name="Pomrenke H."/>
            <person name="Brambilla E."/>
            <person name="Klenk H.-P."/>
            <person name="Eisen J.A."/>
        </authorList>
    </citation>
    <scope>NUCLEOTIDE SEQUENCE [LARGE SCALE GENOMIC DNA]</scope>
    <source>
        <strain evidence="3">ATCC BAA-1392 / DSM 18658 / VKM B-2454 / MOB10</strain>
    </source>
</reference>
<dbReference type="STRING" id="886293.Sinac_3048"/>
<accession>L0DD90</accession>
<dbReference type="InterPro" id="IPR038717">
    <property type="entry name" value="Tc1-like_DDE_dom"/>
</dbReference>
<dbReference type="KEGG" id="saci:Sinac_3048"/>
<dbReference type="SUPFAM" id="SSF46689">
    <property type="entry name" value="Homeodomain-like"/>
    <property type="match status" value="1"/>
</dbReference>
<dbReference type="InterPro" id="IPR047655">
    <property type="entry name" value="Transpos_IS630-like"/>
</dbReference>